<proteinExistence type="predicted"/>
<keyword evidence="2" id="KW-1185">Reference proteome</keyword>
<protein>
    <submittedName>
        <fullName evidence="1">DH200=94 genomic scaffold, scaffold_325</fullName>
    </submittedName>
</protein>
<accession>A0A068VH59</accession>
<dbReference type="EMBL" id="HG739409">
    <property type="protein sequence ID" value="CDP19013.1"/>
    <property type="molecule type" value="Genomic_DNA"/>
</dbReference>
<gene>
    <name evidence="1" type="ORF">GSCOC_T00009284001</name>
</gene>
<reference evidence="2" key="1">
    <citation type="journal article" date="2014" name="Science">
        <title>The coffee genome provides insight into the convergent evolution of caffeine biosynthesis.</title>
        <authorList>
            <person name="Denoeud F."/>
            <person name="Carretero-Paulet L."/>
            <person name="Dereeper A."/>
            <person name="Droc G."/>
            <person name="Guyot R."/>
            <person name="Pietrella M."/>
            <person name="Zheng C."/>
            <person name="Alberti A."/>
            <person name="Anthony F."/>
            <person name="Aprea G."/>
            <person name="Aury J.M."/>
            <person name="Bento P."/>
            <person name="Bernard M."/>
            <person name="Bocs S."/>
            <person name="Campa C."/>
            <person name="Cenci A."/>
            <person name="Combes M.C."/>
            <person name="Crouzillat D."/>
            <person name="Da Silva C."/>
            <person name="Daddiego L."/>
            <person name="De Bellis F."/>
            <person name="Dussert S."/>
            <person name="Garsmeur O."/>
            <person name="Gayraud T."/>
            <person name="Guignon V."/>
            <person name="Jahn K."/>
            <person name="Jamilloux V."/>
            <person name="Joet T."/>
            <person name="Labadie K."/>
            <person name="Lan T."/>
            <person name="Leclercq J."/>
            <person name="Lepelley M."/>
            <person name="Leroy T."/>
            <person name="Li L.T."/>
            <person name="Librado P."/>
            <person name="Lopez L."/>
            <person name="Munoz A."/>
            <person name="Noel B."/>
            <person name="Pallavicini A."/>
            <person name="Perrotta G."/>
            <person name="Poncet V."/>
            <person name="Pot D."/>
            <person name="Priyono X."/>
            <person name="Rigoreau M."/>
            <person name="Rouard M."/>
            <person name="Rozas J."/>
            <person name="Tranchant-Dubreuil C."/>
            <person name="VanBuren R."/>
            <person name="Zhang Q."/>
            <person name="Andrade A.C."/>
            <person name="Argout X."/>
            <person name="Bertrand B."/>
            <person name="de Kochko A."/>
            <person name="Graziosi G."/>
            <person name="Henry R.J."/>
            <person name="Jayarama X."/>
            <person name="Ming R."/>
            <person name="Nagai C."/>
            <person name="Rounsley S."/>
            <person name="Sankoff D."/>
            <person name="Giuliano G."/>
            <person name="Albert V.A."/>
            <person name="Wincker P."/>
            <person name="Lashermes P."/>
        </authorList>
    </citation>
    <scope>NUCLEOTIDE SEQUENCE [LARGE SCALE GENOMIC DNA]</scope>
    <source>
        <strain evidence="2">cv. DH200-94</strain>
    </source>
</reference>
<dbReference type="InParanoid" id="A0A068VH59"/>
<sequence>MRGTSHPDWCGTCYPLRAHELNIFMYNYQLLFMVLSRHERYLPPESVWYTLSLREPSIALSRDERYLPLESVWYMFPLRAYELNMSMNSYRSCVSM</sequence>
<dbReference type="Proteomes" id="UP000295252">
    <property type="component" value="Unassembled WGS sequence"/>
</dbReference>
<dbReference type="Gramene" id="CDP19013">
    <property type="protein sequence ID" value="CDP19013"/>
    <property type="gene ID" value="GSCOC_T00009284001"/>
</dbReference>
<evidence type="ECO:0000313" key="2">
    <source>
        <dbReference type="Proteomes" id="UP000295252"/>
    </source>
</evidence>
<name>A0A068VH59_COFCA</name>
<evidence type="ECO:0000313" key="1">
    <source>
        <dbReference type="EMBL" id="CDP19013.1"/>
    </source>
</evidence>
<organism evidence="1 2">
    <name type="scientific">Coffea canephora</name>
    <name type="common">Robusta coffee</name>
    <dbReference type="NCBI Taxonomy" id="49390"/>
    <lineage>
        <taxon>Eukaryota</taxon>
        <taxon>Viridiplantae</taxon>
        <taxon>Streptophyta</taxon>
        <taxon>Embryophyta</taxon>
        <taxon>Tracheophyta</taxon>
        <taxon>Spermatophyta</taxon>
        <taxon>Magnoliopsida</taxon>
        <taxon>eudicotyledons</taxon>
        <taxon>Gunneridae</taxon>
        <taxon>Pentapetalae</taxon>
        <taxon>asterids</taxon>
        <taxon>lamiids</taxon>
        <taxon>Gentianales</taxon>
        <taxon>Rubiaceae</taxon>
        <taxon>Ixoroideae</taxon>
        <taxon>Gardenieae complex</taxon>
        <taxon>Bertiereae - Coffeeae clade</taxon>
        <taxon>Coffeeae</taxon>
        <taxon>Coffea</taxon>
    </lineage>
</organism>
<dbReference type="AlphaFoldDB" id="A0A068VH59"/>